<protein>
    <recommendedName>
        <fullName evidence="4">Ecp2 effector protein domain-containing protein</fullName>
    </recommendedName>
</protein>
<keyword evidence="3" id="KW-1185">Reference proteome</keyword>
<dbReference type="PROSITE" id="PS51257">
    <property type="entry name" value="PROKAR_LIPOPROTEIN"/>
    <property type="match status" value="1"/>
</dbReference>
<keyword evidence="1" id="KW-0732">Signal</keyword>
<sequence length="121" mass="12964">MLCSKALAVVGLYATIASAASCRTQSYRGTVYKKGSASECTALANAVCQAGQSQEKLRYSYDGDNYNEGNGCAIAVGAHRAPNTSDHSDEALGYMLHKVAQPFAVPKNSCLMLHEERDLRN</sequence>
<dbReference type="Proteomes" id="UP001056436">
    <property type="component" value="Unassembled WGS sequence"/>
</dbReference>
<evidence type="ECO:0000313" key="3">
    <source>
        <dbReference type="Proteomes" id="UP001056436"/>
    </source>
</evidence>
<proteinExistence type="predicted"/>
<evidence type="ECO:0000256" key="1">
    <source>
        <dbReference type="SAM" id="SignalP"/>
    </source>
</evidence>
<feature type="signal peptide" evidence="1">
    <location>
        <begin position="1"/>
        <end position="19"/>
    </location>
</feature>
<evidence type="ECO:0000313" key="2">
    <source>
        <dbReference type="EMBL" id="KAI3556479.1"/>
    </source>
</evidence>
<gene>
    <name evidence="2" type="ORF">CABS02_03339</name>
</gene>
<reference evidence="2" key="1">
    <citation type="submission" date="2019-01" db="EMBL/GenBank/DDBJ databases">
        <title>Colletotrichum abscissum LGMF1257.</title>
        <authorList>
            <person name="Baroncelli R."/>
        </authorList>
    </citation>
    <scope>NUCLEOTIDE SEQUENCE</scope>
    <source>
        <strain evidence="2">Ca142</strain>
    </source>
</reference>
<feature type="chain" id="PRO_5040503279" description="Ecp2 effector protein domain-containing protein" evidence="1">
    <location>
        <begin position="20"/>
        <end position="121"/>
    </location>
</feature>
<evidence type="ECO:0008006" key="4">
    <source>
        <dbReference type="Google" id="ProtNLM"/>
    </source>
</evidence>
<accession>A0A9P9XMF7</accession>
<dbReference type="OrthoDB" id="4824790at2759"/>
<dbReference type="EMBL" id="SDAQ01000012">
    <property type="protein sequence ID" value="KAI3556479.1"/>
    <property type="molecule type" value="Genomic_DNA"/>
</dbReference>
<name>A0A9P9XMF7_9PEZI</name>
<dbReference type="AlphaFoldDB" id="A0A9P9XMF7"/>
<comment type="caution">
    <text evidence="2">The sequence shown here is derived from an EMBL/GenBank/DDBJ whole genome shotgun (WGS) entry which is preliminary data.</text>
</comment>
<organism evidence="2 3">
    <name type="scientific">Colletotrichum abscissum</name>
    <dbReference type="NCBI Taxonomy" id="1671311"/>
    <lineage>
        <taxon>Eukaryota</taxon>
        <taxon>Fungi</taxon>
        <taxon>Dikarya</taxon>
        <taxon>Ascomycota</taxon>
        <taxon>Pezizomycotina</taxon>
        <taxon>Sordariomycetes</taxon>
        <taxon>Hypocreomycetidae</taxon>
        <taxon>Glomerellales</taxon>
        <taxon>Glomerellaceae</taxon>
        <taxon>Colletotrichum</taxon>
        <taxon>Colletotrichum acutatum species complex</taxon>
    </lineage>
</organism>